<dbReference type="AlphaFoldDB" id="A0A5D2XQA4"/>
<organism evidence="2 3">
    <name type="scientific">Gossypium mustelinum</name>
    <name type="common">Cotton</name>
    <name type="synonym">Gossypium caicoense</name>
    <dbReference type="NCBI Taxonomy" id="34275"/>
    <lineage>
        <taxon>Eukaryota</taxon>
        <taxon>Viridiplantae</taxon>
        <taxon>Streptophyta</taxon>
        <taxon>Embryophyta</taxon>
        <taxon>Tracheophyta</taxon>
        <taxon>Spermatophyta</taxon>
        <taxon>Magnoliopsida</taxon>
        <taxon>eudicotyledons</taxon>
        <taxon>Gunneridae</taxon>
        <taxon>Pentapetalae</taxon>
        <taxon>rosids</taxon>
        <taxon>malvids</taxon>
        <taxon>Malvales</taxon>
        <taxon>Malvaceae</taxon>
        <taxon>Malvoideae</taxon>
        <taxon>Gossypium</taxon>
    </lineage>
</organism>
<name>A0A5D2XQA4_GOSMU</name>
<evidence type="ECO:0000313" key="2">
    <source>
        <dbReference type="EMBL" id="TYJ15131.1"/>
    </source>
</evidence>
<keyword evidence="3" id="KW-1185">Reference proteome</keyword>
<evidence type="ECO:0000256" key="1">
    <source>
        <dbReference type="SAM" id="MobiDB-lite"/>
    </source>
</evidence>
<dbReference type="EMBL" id="CM017645">
    <property type="protein sequence ID" value="TYJ15131.1"/>
    <property type="molecule type" value="Genomic_DNA"/>
</dbReference>
<protein>
    <submittedName>
        <fullName evidence="2">Uncharacterized protein</fullName>
    </submittedName>
</protein>
<feature type="region of interest" description="Disordered" evidence="1">
    <location>
        <begin position="16"/>
        <end position="38"/>
    </location>
</feature>
<accession>A0A5D2XQA4</accession>
<dbReference type="Proteomes" id="UP000323597">
    <property type="component" value="Chromosome A10"/>
</dbReference>
<reference evidence="2 3" key="1">
    <citation type="submission" date="2019-07" db="EMBL/GenBank/DDBJ databases">
        <title>WGS assembly of Gossypium mustelinum.</title>
        <authorList>
            <person name="Chen Z.J."/>
            <person name="Sreedasyam A."/>
            <person name="Ando A."/>
            <person name="Song Q."/>
            <person name="De L."/>
            <person name="Hulse-Kemp A."/>
            <person name="Ding M."/>
            <person name="Ye W."/>
            <person name="Kirkbride R."/>
            <person name="Jenkins J."/>
            <person name="Plott C."/>
            <person name="Lovell J."/>
            <person name="Lin Y.-M."/>
            <person name="Vaughn R."/>
            <person name="Liu B."/>
            <person name="Li W."/>
            <person name="Simpson S."/>
            <person name="Scheffler B."/>
            <person name="Saski C."/>
            <person name="Grover C."/>
            <person name="Hu G."/>
            <person name="Conover J."/>
            <person name="Carlson J."/>
            <person name="Shu S."/>
            <person name="Boston L."/>
            <person name="Williams M."/>
            <person name="Peterson D."/>
            <person name="Mcgee K."/>
            <person name="Jones D."/>
            <person name="Wendel J."/>
            <person name="Stelly D."/>
            <person name="Grimwood J."/>
            <person name="Schmutz J."/>
        </authorList>
    </citation>
    <scope>NUCLEOTIDE SEQUENCE [LARGE SCALE GENOMIC DNA]</scope>
    <source>
        <strain evidence="2">1408120.09</strain>
    </source>
</reference>
<gene>
    <name evidence="2" type="ORF">E1A91_A10G164100v1</name>
</gene>
<proteinExistence type="predicted"/>
<evidence type="ECO:0000313" key="3">
    <source>
        <dbReference type="Proteomes" id="UP000323597"/>
    </source>
</evidence>
<sequence length="53" mass="5966">MNKVLISKEREELGKTIGGPFRQPVPPSTTLPQSSTTRSRIDNLLQPVCERRC</sequence>